<reference evidence="2 3" key="1">
    <citation type="submission" date="2023-03" db="EMBL/GenBank/DDBJ databases">
        <title>Bacillus Genome Sequencing.</title>
        <authorList>
            <person name="Dunlap C."/>
        </authorList>
    </citation>
    <scope>NUCLEOTIDE SEQUENCE [LARGE SCALE GENOMIC DNA]</scope>
    <source>
        <strain evidence="2 3">BD-533</strain>
    </source>
</reference>
<keyword evidence="1" id="KW-0472">Membrane</keyword>
<name>A0ABU6G9L2_9BACL</name>
<sequence length="49" mass="5372">MVFTQKNSAIAEWFQAGCLAISIAAVLNMYTFEEISQVPMMECADVIVG</sequence>
<evidence type="ECO:0000256" key="1">
    <source>
        <dbReference type="SAM" id="Phobius"/>
    </source>
</evidence>
<comment type="caution">
    <text evidence="2">The sequence shown here is derived from an EMBL/GenBank/DDBJ whole genome shotgun (WGS) entry which is preliminary data.</text>
</comment>
<organism evidence="2 3">
    <name type="scientific">Paenibacillus alba</name>
    <dbReference type="NCBI Taxonomy" id="1197127"/>
    <lineage>
        <taxon>Bacteria</taxon>
        <taxon>Bacillati</taxon>
        <taxon>Bacillota</taxon>
        <taxon>Bacilli</taxon>
        <taxon>Bacillales</taxon>
        <taxon>Paenibacillaceae</taxon>
        <taxon>Paenibacillus</taxon>
    </lineage>
</organism>
<dbReference type="Proteomes" id="UP001338137">
    <property type="component" value="Unassembled WGS sequence"/>
</dbReference>
<protein>
    <submittedName>
        <fullName evidence="2">Uncharacterized protein</fullName>
    </submittedName>
</protein>
<keyword evidence="1" id="KW-1133">Transmembrane helix</keyword>
<gene>
    <name evidence="2" type="ORF">P4I72_27440</name>
</gene>
<dbReference type="EMBL" id="JARLKY010000081">
    <property type="protein sequence ID" value="MEC0230837.1"/>
    <property type="molecule type" value="Genomic_DNA"/>
</dbReference>
<keyword evidence="3" id="KW-1185">Reference proteome</keyword>
<keyword evidence="1" id="KW-0812">Transmembrane</keyword>
<evidence type="ECO:0000313" key="3">
    <source>
        <dbReference type="Proteomes" id="UP001338137"/>
    </source>
</evidence>
<proteinExistence type="predicted"/>
<dbReference type="RefSeq" id="WP_326074832.1">
    <property type="nucleotide sequence ID" value="NZ_JARLKY010000081.1"/>
</dbReference>
<evidence type="ECO:0000313" key="2">
    <source>
        <dbReference type="EMBL" id="MEC0230837.1"/>
    </source>
</evidence>
<accession>A0ABU6G9L2</accession>
<feature type="transmembrane region" description="Helical" evidence="1">
    <location>
        <begin position="13"/>
        <end position="32"/>
    </location>
</feature>